<organism evidence="7 8">
    <name type="scientific">candidate division WS6 bacterium GW2011_GWC1_36_11</name>
    <dbReference type="NCBI Taxonomy" id="1619090"/>
    <lineage>
        <taxon>Bacteria</taxon>
        <taxon>Candidatus Dojkabacteria</taxon>
    </lineage>
</organism>
<feature type="domain" description="Sodium/calcium exchanger membrane region" evidence="6">
    <location>
        <begin position="168"/>
        <end position="251"/>
    </location>
</feature>
<dbReference type="InterPro" id="IPR044880">
    <property type="entry name" value="NCX_ion-bd_dom_sf"/>
</dbReference>
<evidence type="ECO:0000256" key="4">
    <source>
        <dbReference type="ARBA" id="ARBA00023136"/>
    </source>
</evidence>
<evidence type="ECO:0000313" key="7">
    <source>
        <dbReference type="EMBL" id="KKP91904.1"/>
    </source>
</evidence>
<dbReference type="Proteomes" id="UP000034140">
    <property type="component" value="Unassembled WGS sequence"/>
</dbReference>
<dbReference type="PANTHER" id="PTHR10846">
    <property type="entry name" value="SODIUM/POTASSIUM/CALCIUM EXCHANGER"/>
    <property type="match status" value="1"/>
</dbReference>
<dbReference type="InterPro" id="IPR004837">
    <property type="entry name" value="NaCa_Exmemb"/>
</dbReference>
<evidence type="ECO:0000256" key="2">
    <source>
        <dbReference type="ARBA" id="ARBA00022692"/>
    </source>
</evidence>
<evidence type="ECO:0000313" key="8">
    <source>
        <dbReference type="Proteomes" id="UP000034140"/>
    </source>
</evidence>
<accession>A0A0G0DCB2</accession>
<dbReference type="GO" id="GO:0008273">
    <property type="term" value="F:calcium, potassium:sodium antiporter activity"/>
    <property type="evidence" value="ECO:0007669"/>
    <property type="project" value="TreeGrafter"/>
</dbReference>
<dbReference type="InterPro" id="IPR004481">
    <property type="entry name" value="K/Na/Ca-exchanger"/>
</dbReference>
<dbReference type="AlphaFoldDB" id="A0A0G0DCB2"/>
<feature type="transmembrane region" description="Helical" evidence="5">
    <location>
        <begin position="38"/>
        <end position="64"/>
    </location>
</feature>
<feature type="transmembrane region" description="Helical" evidence="5">
    <location>
        <begin position="131"/>
        <end position="150"/>
    </location>
</feature>
<feature type="transmembrane region" description="Helical" evidence="5">
    <location>
        <begin position="6"/>
        <end position="26"/>
    </location>
</feature>
<keyword evidence="2 5" id="KW-0812">Transmembrane</keyword>
<evidence type="ECO:0000256" key="1">
    <source>
        <dbReference type="ARBA" id="ARBA00004141"/>
    </source>
</evidence>
<comment type="subcellular location">
    <subcellularLocation>
        <location evidence="1">Membrane</location>
        <topology evidence="1">Multi-pass membrane protein</topology>
    </subcellularLocation>
</comment>
<protein>
    <submittedName>
        <fullName evidence="7">Na+/Ca+ antiporter, CaCA family</fullName>
    </submittedName>
</protein>
<evidence type="ECO:0000259" key="6">
    <source>
        <dbReference type="Pfam" id="PF01699"/>
    </source>
</evidence>
<feature type="non-terminal residue" evidence="7">
    <location>
        <position position="252"/>
    </location>
</feature>
<gene>
    <name evidence="7" type="ORF">UR96_C0025G0001</name>
</gene>
<feature type="domain" description="Sodium/calcium exchanger membrane region" evidence="6">
    <location>
        <begin position="7"/>
        <end position="149"/>
    </location>
</feature>
<dbReference type="GO" id="GO:0006874">
    <property type="term" value="P:intracellular calcium ion homeostasis"/>
    <property type="evidence" value="ECO:0007669"/>
    <property type="project" value="TreeGrafter"/>
</dbReference>
<evidence type="ECO:0000256" key="3">
    <source>
        <dbReference type="ARBA" id="ARBA00022989"/>
    </source>
</evidence>
<reference evidence="7 8" key="1">
    <citation type="journal article" date="2015" name="Nature">
        <title>rRNA introns, odd ribosomes, and small enigmatic genomes across a large radiation of phyla.</title>
        <authorList>
            <person name="Brown C.T."/>
            <person name="Hug L.A."/>
            <person name="Thomas B.C."/>
            <person name="Sharon I."/>
            <person name="Castelle C.J."/>
            <person name="Singh A."/>
            <person name="Wilkins M.J."/>
            <person name="Williams K.H."/>
            <person name="Banfield J.F."/>
        </authorList>
    </citation>
    <scope>NUCLEOTIDE SEQUENCE [LARGE SCALE GENOMIC DNA]</scope>
</reference>
<dbReference type="GO" id="GO:0005262">
    <property type="term" value="F:calcium channel activity"/>
    <property type="evidence" value="ECO:0007669"/>
    <property type="project" value="TreeGrafter"/>
</dbReference>
<sequence length="252" mass="26869">MWAYIFSIAILAASIYALVQGAELFINQSSALARKYHIPEFLIGITIVAFGTSLPEFIISFIAASQGNVAVSTSNIIGSCIANIGFILAVTALFGAIKINKANLKFDIPLSVFSVIIFLVILYFTNGQINWIAGIVLLVIFAAYFVLVYFREKNKSMESTPTHAKIHPFLIILSIGLIAAGGKFAVDSAIDLAGLLHISNGFAGFTILAIGSSLPELIVSVVALKNGKNALSLGNIIGSNFFNLFFIIGISS</sequence>
<evidence type="ECO:0000256" key="5">
    <source>
        <dbReference type="SAM" id="Phobius"/>
    </source>
</evidence>
<feature type="transmembrane region" description="Helical" evidence="5">
    <location>
        <begin position="108"/>
        <end position="125"/>
    </location>
</feature>
<feature type="transmembrane region" description="Helical" evidence="5">
    <location>
        <begin position="76"/>
        <end position="96"/>
    </location>
</feature>
<comment type="caution">
    <text evidence="7">The sequence shown here is derived from an EMBL/GenBank/DDBJ whole genome shotgun (WGS) entry which is preliminary data.</text>
</comment>
<proteinExistence type="predicted"/>
<keyword evidence="4 5" id="KW-0472">Membrane</keyword>
<dbReference type="PANTHER" id="PTHR10846:SF8">
    <property type="entry name" value="INNER MEMBRANE PROTEIN YRBG"/>
    <property type="match status" value="1"/>
</dbReference>
<dbReference type="EMBL" id="LBRE01000025">
    <property type="protein sequence ID" value="KKP91904.1"/>
    <property type="molecule type" value="Genomic_DNA"/>
</dbReference>
<name>A0A0G0DCB2_9BACT</name>
<feature type="transmembrane region" description="Helical" evidence="5">
    <location>
        <begin position="231"/>
        <end position="250"/>
    </location>
</feature>
<keyword evidence="3 5" id="KW-1133">Transmembrane helix</keyword>
<dbReference type="Gene3D" id="1.20.1420.30">
    <property type="entry name" value="NCX, central ion-binding region"/>
    <property type="match status" value="1"/>
</dbReference>
<feature type="transmembrane region" description="Helical" evidence="5">
    <location>
        <begin position="202"/>
        <end position="224"/>
    </location>
</feature>
<dbReference type="Pfam" id="PF01699">
    <property type="entry name" value="Na_Ca_ex"/>
    <property type="match status" value="2"/>
</dbReference>
<dbReference type="GO" id="GO:0005886">
    <property type="term" value="C:plasma membrane"/>
    <property type="evidence" value="ECO:0007669"/>
    <property type="project" value="TreeGrafter"/>
</dbReference>
<feature type="transmembrane region" description="Helical" evidence="5">
    <location>
        <begin position="170"/>
        <end position="190"/>
    </location>
</feature>